<evidence type="ECO:0000313" key="4">
    <source>
        <dbReference type="EMBL" id="MFC5747178.1"/>
    </source>
</evidence>
<gene>
    <name evidence="4" type="ORF">ACFPZN_16240</name>
</gene>
<name>A0ABW0ZXE6_9ACTN</name>
<reference evidence="5" key="1">
    <citation type="journal article" date="2019" name="Int. J. Syst. Evol. Microbiol.">
        <title>The Global Catalogue of Microorganisms (GCM) 10K type strain sequencing project: providing services to taxonomists for standard genome sequencing and annotation.</title>
        <authorList>
            <consortium name="The Broad Institute Genomics Platform"/>
            <consortium name="The Broad Institute Genome Sequencing Center for Infectious Disease"/>
            <person name="Wu L."/>
            <person name="Ma J."/>
        </authorList>
    </citation>
    <scope>NUCLEOTIDE SEQUENCE [LARGE SCALE GENOMIC DNA]</scope>
    <source>
        <strain evidence="5">KCTC 42087</strain>
    </source>
</reference>
<keyword evidence="2" id="KW-0012">Acyltransferase</keyword>
<dbReference type="PANTHER" id="PTHR34069:SF2">
    <property type="entry name" value="BETA-KETOACYL-[ACYL-CARRIER-PROTEIN] SYNTHASE III"/>
    <property type="match status" value="1"/>
</dbReference>
<protein>
    <submittedName>
        <fullName evidence="4">Ketoacyl-ACP synthase III family protein</fullName>
    </submittedName>
</protein>
<comment type="caution">
    <text evidence="4">The sequence shown here is derived from an EMBL/GenBank/DDBJ whole genome shotgun (WGS) entry which is preliminary data.</text>
</comment>
<dbReference type="PANTHER" id="PTHR34069">
    <property type="entry name" value="3-OXOACYL-[ACYL-CARRIER-PROTEIN] SYNTHASE 3"/>
    <property type="match status" value="1"/>
</dbReference>
<dbReference type="EMBL" id="JBHSON010000020">
    <property type="protein sequence ID" value="MFC5747178.1"/>
    <property type="molecule type" value="Genomic_DNA"/>
</dbReference>
<evidence type="ECO:0000256" key="2">
    <source>
        <dbReference type="ARBA" id="ARBA00023315"/>
    </source>
</evidence>
<dbReference type="InterPro" id="IPR013747">
    <property type="entry name" value="ACP_syn_III_C"/>
</dbReference>
<dbReference type="Pfam" id="PF08541">
    <property type="entry name" value="ACP_syn_III_C"/>
    <property type="match status" value="1"/>
</dbReference>
<proteinExistence type="predicted"/>
<keyword evidence="1" id="KW-0808">Transferase</keyword>
<accession>A0ABW0ZXE6</accession>
<keyword evidence="5" id="KW-1185">Reference proteome</keyword>
<dbReference type="Gene3D" id="3.40.47.10">
    <property type="match status" value="2"/>
</dbReference>
<dbReference type="InterPro" id="IPR016039">
    <property type="entry name" value="Thiolase-like"/>
</dbReference>
<dbReference type="CDD" id="cd00827">
    <property type="entry name" value="init_cond_enzymes"/>
    <property type="match status" value="1"/>
</dbReference>
<evidence type="ECO:0000256" key="1">
    <source>
        <dbReference type="ARBA" id="ARBA00022679"/>
    </source>
</evidence>
<sequence>MMVLSDFHIGGTGVRIPPSIPLSQVVADGLYSAEDLEETQLESIAVSNEGFPAEMAAQAARDAIAASSHAPEDVALTLYAFISNQGLSGWHAGAYVHRSAVGGHSPVLEVGQRSNGGLTSLDLAVAYLQARGGSAALVTTGDRFGDLPGGRWNYDDGLIPGDGATALLLSRERGFARILSLTIRCDSSLEGLHRGDAGYVERPNSDFTPSFRQRKREYLSRNDLKEVAGRFTAGAAATVAPALEEAKVHKKEIDHWVLPFIGLHELRTYYLDPLEIPLESTLWSWGRTVGHLGAGDQIAGLHRLHTQGLLAPGQTVALLGVGAGFSWSCAVLRIEGP</sequence>
<organism evidence="4 5">
    <name type="scientific">Actinomadura rugatobispora</name>
    <dbReference type="NCBI Taxonomy" id="1994"/>
    <lineage>
        <taxon>Bacteria</taxon>
        <taxon>Bacillati</taxon>
        <taxon>Actinomycetota</taxon>
        <taxon>Actinomycetes</taxon>
        <taxon>Streptosporangiales</taxon>
        <taxon>Thermomonosporaceae</taxon>
        <taxon>Actinomadura</taxon>
    </lineage>
</organism>
<evidence type="ECO:0000259" key="3">
    <source>
        <dbReference type="Pfam" id="PF08541"/>
    </source>
</evidence>
<dbReference type="RefSeq" id="WP_378282797.1">
    <property type="nucleotide sequence ID" value="NZ_JBHSON010000020.1"/>
</dbReference>
<evidence type="ECO:0000313" key="5">
    <source>
        <dbReference type="Proteomes" id="UP001596074"/>
    </source>
</evidence>
<feature type="domain" description="Beta-ketoacyl-[acyl-carrier-protein] synthase III C-terminal" evidence="3">
    <location>
        <begin position="243"/>
        <end position="334"/>
    </location>
</feature>
<dbReference type="Proteomes" id="UP001596074">
    <property type="component" value="Unassembled WGS sequence"/>
</dbReference>
<dbReference type="SUPFAM" id="SSF53901">
    <property type="entry name" value="Thiolase-like"/>
    <property type="match status" value="1"/>
</dbReference>